<keyword evidence="3" id="KW-1185">Reference proteome</keyword>
<organism evidence="2 3">
    <name type="scientific">Trifolium medium</name>
    <dbReference type="NCBI Taxonomy" id="97028"/>
    <lineage>
        <taxon>Eukaryota</taxon>
        <taxon>Viridiplantae</taxon>
        <taxon>Streptophyta</taxon>
        <taxon>Embryophyta</taxon>
        <taxon>Tracheophyta</taxon>
        <taxon>Spermatophyta</taxon>
        <taxon>Magnoliopsida</taxon>
        <taxon>eudicotyledons</taxon>
        <taxon>Gunneridae</taxon>
        <taxon>Pentapetalae</taxon>
        <taxon>rosids</taxon>
        <taxon>fabids</taxon>
        <taxon>Fabales</taxon>
        <taxon>Fabaceae</taxon>
        <taxon>Papilionoideae</taxon>
        <taxon>50 kb inversion clade</taxon>
        <taxon>NPAAA clade</taxon>
        <taxon>Hologalegina</taxon>
        <taxon>IRL clade</taxon>
        <taxon>Trifolieae</taxon>
        <taxon>Trifolium</taxon>
    </lineage>
</organism>
<feature type="region of interest" description="Disordered" evidence="1">
    <location>
        <begin position="1"/>
        <end position="20"/>
    </location>
</feature>
<protein>
    <submittedName>
        <fullName evidence="2">Uncharacterized protein</fullName>
    </submittedName>
</protein>
<evidence type="ECO:0000313" key="3">
    <source>
        <dbReference type="Proteomes" id="UP000265520"/>
    </source>
</evidence>
<feature type="non-terminal residue" evidence="2">
    <location>
        <position position="1"/>
    </location>
</feature>
<sequence>PTLNPKMVSEPPPRSAGPPAIRFLIGPPTIYISAPSPHRSRDDFNLPLTSRDDSYKLK</sequence>
<feature type="compositionally biased region" description="Basic and acidic residues" evidence="1">
    <location>
        <begin position="39"/>
        <end position="58"/>
    </location>
</feature>
<dbReference type="EMBL" id="LXQA010074424">
    <property type="protein sequence ID" value="MCI09936.1"/>
    <property type="molecule type" value="Genomic_DNA"/>
</dbReference>
<evidence type="ECO:0000313" key="2">
    <source>
        <dbReference type="EMBL" id="MCI09936.1"/>
    </source>
</evidence>
<feature type="region of interest" description="Disordered" evidence="1">
    <location>
        <begin position="32"/>
        <end position="58"/>
    </location>
</feature>
<dbReference type="AlphaFoldDB" id="A0A392PF48"/>
<evidence type="ECO:0000256" key="1">
    <source>
        <dbReference type="SAM" id="MobiDB-lite"/>
    </source>
</evidence>
<dbReference type="Proteomes" id="UP000265520">
    <property type="component" value="Unassembled WGS sequence"/>
</dbReference>
<proteinExistence type="predicted"/>
<name>A0A392PF48_9FABA</name>
<accession>A0A392PF48</accession>
<comment type="caution">
    <text evidence="2">The sequence shown here is derived from an EMBL/GenBank/DDBJ whole genome shotgun (WGS) entry which is preliminary data.</text>
</comment>
<reference evidence="2 3" key="1">
    <citation type="journal article" date="2018" name="Front. Plant Sci.">
        <title>Red Clover (Trifolium pratense) and Zigzag Clover (T. medium) - A Picture of Genomic Similarities and Differences.</title>
        <authorList>
            <person name="Dluhosova J."/>
            <person name="Istvanek J."/>
            <person name="Nedelnik J."/>
            <person name="Repkova J."/>
        </authorList>
    </citation>
    <scope>NUCLEOTIDE SEQUENCE [LARGE SCALE GENOMIC DNA]</scope>
    <source>
        <strain evidence="3">cv. 10/8</strain>
        <tissue evidence="2">Leaf</tissue>
    </source>
</reference>